<dbReference type="Pfam" id="PF00100">
    <property type="entry name" value="Zona_pellucida"/>
    <property type="match status" value="1"/>
</dbReference>
<keyword evidence="5 10" id="KW-1133">Transmembrane helix</keyword>
<feature type="domain" description="TGFBR3/Endoglin-like N-terminal" evidence="13">
    <location>
        <begin position="44"/>
        <end position="203"/>
    </location>
</feature>
<organism evidence="14 15">
    <name type="scientific">Chanos chanos</name>
    <name type="common">Milkfish</name>
    <name type="synonym">Mugil chanos</name>
    <dbReference type="NCBI Taxonomy" id="29144"/>
    <lineage>
        <taxon>Eukaryota</taxon>
        <taxon>Metazoa</taxon>
        <taxon>Chordata</taxon>
        <taxon>Craniata</taxon>
        <taxon>Vertebrata</taxon>
        <taxon>Euteleostomi</taxon>
        <taxon>Actinopterygii</taxon>
        <taxon>Neopterygii</taxon>
        <taxon>Teleostei</taxon>
        <taxon>Ostariophysi</taxon>
        <taxon>Gonorynchiformes</taxon>
        <taxon>Chanidae</taxon>
        <taxon>Chanos</taxon>
    </lineage>
</organism>
<dbReference type="Pfam" id="PF26060">
    <property type="entry name" value="TGFBR3_N"/>
    <property type="match status" value="2"/>
</dbReference>
<evidence type="ECO:0000256" key="8">
    <source>
        <dbReference type="ARBA" id="ARBA00023180"/>
    </source>
</evidence>
<dbReference type="PANTHER" id="PTHR14002:SF56">
    <property type="entry name" value="TRANSFORMING GROWTH FACTOR BETA RECEPTOR TYPE 3-LIKE ISOFORM X1"/>
    <property type="match status" value="1"/>
</dbReference>
<keyword evidence="15" id="KW-0675">Receptor</keyword>
<feature type="compositionally biased region" description="Basic and acidic residues" evidence="9">
    <location>
        <begin position="649"/>
        <end position="660"/>
    </location>
</feature>
<dbReference type="InterPro" id="IPR042235">
    <property type="entry name" value="ZP-C_dom"/>
</dbReference>
<dbReference type="OrthoDB" id="8963415at2759"/>
<evidence type="ECO:0000256" key="3">
    <source>
        <dbReference type="ARBA" id="ARBA00022692"/>
    </source>
</evidence>
<dbReference type="GO" id="GO:0007179">
    <property type="term" value="P:transforming growth factor beta receptor signaling pathway"/>
    <property type="evidence" value="ECO:0007669"/>
    <property type="project" value="TreeGrafter"/>
</dbReference>
<dbReference type="GeneID" id="115829717"/>
<dbReference type="Proteomes" id="UP000504632">
    <property type="component" value="Chromosome 16"/>
</dbReference>
<comment type="subcellular location">
    <subcellularLocation>
        <location evidence="1">Cell membrane</location>
        <topology evidence="1">Single-pass type I membrane protein</topology>
    </subcellularLocation>
</comment>
<dbReference type="InterPro" id="IPR058899">
    <property type="entry name" value="TGFBR3/Endoglin-like_N"/>
</dbReference>
<evidence type="ECO:0000256" key="7">
    <source>
        <dbReference type="ARBA" id="ARBA00023157"/>
    </source>
</evidence>
<feature type="region of interest" description="Disordered" evidence="9">
    <location>
        <begin position="353"/>
        <end position="401"/>
    </location>
</feature>
<feature type="transmembrane region" description="Helical" evidence="10">
    <location>
        <begin position="789"/>
        <end position="811"/>
    </location>
</feature>
<evidence type="ECO:0000256" key="6">
    <source>
        <dbReference type="ARBA" id="ARBA00023136"/>
    </source>
</evidence>
<evidence type="ECO:0000256" key="2">
    <source>
        <dbReference type="ARBA" id="ARBA00022475"/>
    </source>
</evidence>
<dbReference type="GO" id="GO:0017015">
    <property type="term" value="P:regulation of transforming growth factor beta receptor signaling pathway"/>
    <property type="evidence" value="ECO:0007669"/>
    <property type="project" value="TreeGrafter"/>
</dbReference>
<dbReference type="AlphaFoldDB" id="A0A6J2WZP2"/>
<reference evidence="15" key="1">
    <citation type="submission" date="2025-08" db="UniProtKB">
        <authorList>
            <consortium name="RefSeq"/>
        </authorList>
    </citation>
    <scope>IDENTIFICATION</scope>
</reference>
<feature type="compositionally biased region" description="Basic and acidic residues" evidence="9">
    <location>
        <begin position="353"/>
        <end position="363"/>
    </location>
</feature>
<dbReference type="InterPro" id="IPR055355">
    <property type="entry name" value="ZP-C"/>
</dbReference>
<dbReference type="GO" id="GO:0050431">
    <property type="term" value="F:transforming growth factor beta binding"/>
    <property type="evidence" value="ECO:0007669"/>
    <property type="project" value="TreeGrafter"/>
</dbReference>
<dbReference type="GO" id="GO:0001837">
    <property type="term" value="P:epithelial to mesenchymal transition"/>
    <property type="evidence" value="ECO:0007669"/>
    <property type="project" value="TreeGrafter"/>
</dbReference>
<sequence>MTLAQYALLCLSLLTGGTTVCGVELQCSVSPAGALHPVQGQLERFEVGPGCAARGAGAKETHVISLGRASHSPDKKVTVLLRPITFSRTSSRPVVLVLSSQHAVHWWLESEGLPPSLPVWVQLTPNSTVESSSVALRVQLVPTLPSRPRALLNWSLQHHSSISSLIHTPRANHVYLRLGEDPTMPSVCQLQSLFLSHNYLASILQPQEVQGCIPSTEDKDPEIHVIRLWSAGSGLCGSLQVEVSVSLLPLVANTGWYNVVLIFSSAVPVNWALVAPGVRGHISVYSSHSVTPLYPPKPDLIMTTTRPSDLFSTPDLLRWAKEKGFRHVTSYTEAKLANRFVIHLARGDTDKTLSEHSASKELHAPFPQRKGLEVRHGLSHEDDEYDEDDDEDEDDEALSREAVSAQCQDGRLNVAVDRQILQTLSFPVLTVTLRDLNCKAQSNGSHFLLAFPVISCGTKGFPGRGPGGVLYKNVFSCLATGPTPVYLPQSSPSPEPVDTPWRETGLGPPWVSGSHTSPPLSLRLFVSEAYEQNPVGPCVITAHNRVYVEISAREGAKARVEVESCVVSPLSDPRAHPGWPVIRDSCSVDPSFILTPVRTEGERSRGRAGEEESYEKEIGEEMREGEVRDPTIKHFVKPSRRGGGGANGGKEREIRKDGGRRPKGKRLRVREREKRGAEPEERTRDERKEESHRLRFSFVLRPVYNNSIQFLHCRLWQCSSGAQTEGPTEATPQAVCPDGSPVPALIARPATPQCENRNLSRPVLVTYADGLAGLAGLLAPPTGVDTGPVLMIVFAAFLIGICLMGALWFIYSRTGKAMAVRRDSILETMDQTTGTWNMAGLLDQTNSSV</sequence>
<keyword evidence="14" id="KW-1185">Reference proteome</keyword>
<evidence type="ECO:0000259" key="13">
    <source>
        <dbReference type="Pfam" id="PF26060"/>
    </source>
</evidence>
<keyword evidence="8" id="KW-0325">Glycoprotein</keyword>
<accession>A0A6J2WZP2</accession>
<protein>
    <submittedName>
        <fullName evidence="15">Transforming growth factor beta receptor type 3</fullName>
    </submittedName>
</protein>
<evidence type="ECO:0000256" key="10">
    <source>
        <dbReference type="SAM" id="Phobius"/>
    </source>
</evidence>
<keyword evidence="3 10" id="KW-0812">Transmembrane</keyword>
<proteinExistence type="predicted"/>
<dbReference type="InParanoid" id="A0A6J2WZP2"/>
<keyword evidence="4 11" id="KW-0732">Signal</keyword>
<feature type="compositionally biased region" description="Basic and acidic residues" evidence="9">
    <location>
        <begin position="370"/>
        <end position="380"/>
    </location>
</feature>
<dbReference type="GO" id="GO:0016477">
    <property type="term" value="P:cell migration"/>
    <property type="evidence" value="ECO:0007669"/>
    <property type="project" value="TreeGrafter"/>
</dbReference>
<dbReference type="Gene3D" id="2.60.40.3210">
    <property type="entry name" value="Zona pellucida, ZP-N domain"/>
    <property type="match status" value="1"/>
</dbReference>
<dbReference type="RefSeq" id="XP_030649744.1">
    <property type="nucleotide sequence ID" value="XM_030793884.1"/>
</dbReference>
<evidence type="ECO:0000256" key="1">
    <source>
        <dbReference type="ARBA" id="ARBA00004251"/>
    </source>
</evidence>
<evidence type="ECO:0000256" key="5">
    <source>
        <dbReference type="ARBA" id="ARBA00022989"/>
    </source>
</evidence>
<keyword evidence="7" id="KW-1015">Disulfide bond</keyword>
<keyword evidence="2" id="KW-1003">Cell membrane</keyword>
<evidence type="ECO:0000256" key="11">
    <source>
        <dbReference type="SAM" id="SignalP"/>
    </source>
</evidence>
<feature type="domain" description="TGFBR3/Endoglin-like N-terminal" evidence="13">
    <location>
        <begin position="207"/>
        <end position="348"/>
    </location>
</feature>
<dbReference type="PANTHER" id="PTHR14002">
    <property type="entry name" value="ENDOGLIN/TGF-BETA RECEPTOR TYPE III"/>
    <property type="match status" value="1"/>
</dbReference>
<keyword evidence="6 10" id="KW-0472">Membrane</keyword>
<gene>
    <name evidence="15" type="primary">engl</name>
</gene>
<evidence type="ECO:0000256" key="9">
    <source>
        <dbReference type="SAM" id="MobiDB-lite"/>
    </source>
</evidence>
<feature type="compositionally biased region" description="Basic and acidic residues" evidence="9">
    <location>
        <begin position="599"/>
        <end position="632"/>
    </location>
</feature>
<feature type="compositionally biased region" description="Acidic residues" evidence="9">
    <location>
        <begin position="381"/>
        <end position="396"/>
    </location>
</feature>
<evidence type="ECO:0000256" key="4">
    <source>
        <dbReference type="ARBA" id="ARBA00022729"/>
    </source>
</evidence>
<evidence type="ECO:0000313" key="15">
    <source>
        <dbReference type="RefSeq" id="XP_030649744.1"/>
    </source>
</evidence>
<feature type="chain" id="PRO_5026886555" evidence="11">
    <location>
        <begin position="23"/>
        <end position="849"/>
    </location>
</feature>
<evidence type="ECO:0000259" key="12">
    <source>
        <dbReference type="Pfam" id="PF00100"/>
    </source>
</evidence>
<evidence type="ECO:0000313" key="14">
    <source>
        <dbReference type="Proteomes" id="UP000504632"/>
    </source>
</evidence>
<feature type="region of interest" description="Disordered" evidence="9">
    <location>
        <begin position="597"/>
        <end position="691"/>
    </location>
</feature>
<feature type="domain" description="ZP-C" evidence="12">
    <location>
        <begin position="520"/>
        <end position="591"/>
    </location>
</feature>
<dbReference type="Gene3D" id="2.60.40.4100">
    <property type="entry name" value="Zona pellucida, ZP-C domain"/>
    <property type="match status" value="1"/>
</dbReference>
<dbReference type="CTD" id="100535410"/>
<feature type="compositionally biased region" description="Basic and acidic residues" evidence="9">
    <location>
        <begin position="670"/>
        <end position="691"/>
    </location>
</feature>
<feature type="signal peptide" evidence="11">
    <location>
        <begin position="1"/>
        <end position="22"/>
    </location>
</feature>
<dbReference type="GO" id="GO:0005114">
    <property type="term" value="F:type II transforming growth factor beta receptor binding"/>
    <property type="evidence" value="ECO:0007669"/>
    <property type="project" value="TreeGrafter"/>
</dbReference>
<dbReference type="GO" id="GO:0005539">
    <property type="term" value="F:glycosaminoglycan binding"/>
    <property type="evidence" value="ECO:0007669"/>
    <property type="project" value="TreeGrafter"/>
</dbReference>
<dbReference type="GO" id="GO:0005024">
    <property type="term" value="F:transforming growth factor beta receptor activity"/>
    <property type="evidence" value="ECO:0007669"/>
    <property type="project" value="TreeGrafter"/>
</dbReference>
<name>A0A6J2WZP2_CHACN</name>